<feature type="non-terminal residue" evidence="1">
    <location>
        <position position="24"/>
    </location>
</feature>
<organism evidence="1 2">
    <name type="scientific">Candidatus Roizmanbacteria bacterium GW2011_GWC2_41_7</name>
    <dbReference type="NCBI Taxonomy" id="1618487"/>
    <lineage>
        <taxon>Bacteria</taxon>
        <taxon>Candidatus Roizmaniibacteriota</taxon>
    </lineage>
</organism>
<dbReference type="AlphaFoldDB" id="A0A0G0X8C6"/>
<comment type="caution">
    <text evidence="1">The sequence shown here is derived from an EMBL/GenBank/DDBJ whole genome shotgun (WGS) entry which is preliminary data.</text>
</comment>
<proteinExistence type="predicted"/>
<reference evidence="1 2" key="1">
    <citation type="journal article" date="2015" name="Nature">
        <title>rRNA introns, odd ribosomes, and small enigmatic genomes across a large radiation of phyla.</title>
        <authorList>
            <person name="Brown C.T."/>
            <person name="Hug L.A."/>
            <person name="Thomas B.C."/>
            <person name="Sharon I."/>
            <person name="Castelle C.J."/>
            <person name="Singh A."/>
            <person name="Wilkins M.J."/>
            <person name="Williams K.H."/>
            <person name="Banfield J.F."/>
        </authorList>
    </citation>
    <scope>NUCLEOTIDE SEQUENCE [LARGE SCALE GENOMIC DNA]</scope>
</reference>
<protein>
    <submittedName>
        <fullName evidence="1">Uncharacterized protein</fullName>
    </submittedName>
</protein>
<gene>
    <name evidence="1" type="ORF">UU78_C0057G0012</name>
</gene>
<sequence length="24" mass="2722">MTFQQKLETVQDKNNSLLCVGLDP</sequence>
<dbReference type="EMBL" id="LCBY01000057">
    <property type="protein sequence ID" value="KKS20642.1"/>
    <property type="molecule type" value="Genomic_DNA"/>
</dbReference>
<evidence type="ECO:0000313" key="1">
    <source>
        <dbReference type="EMBL" id="KKS20642.1"/>
    </source>
</evidence>
<name>A0A0G0X8C6_9BACT</name>
<accession>A0A0G0X8C6</accession>
<dbReference type="Proteomes" id="UP000034371">
    <property type="component" value="Unassembled WGS sequence"/>
</dbReference>
<evidence type="ECO:0000313" key="2">
    <source>
        <dbReference type="Proteomes" id="UP000034371"/>
    </source>
</evidence>